<gene>
    <name evidence="1" type="ORF">SIL72_16315</name>
</gene>
<dbReference type="GO" id="GO:0008168">
    <property type="term" value="F:methyltransferase activity"/>
    <property type="evidence" value="ECO:0007669"/>
    <property type="project" value="UniProtKB-KW"/>
</dbReference>
<comment type="caution">
    <text evidence="1">The sequence shown here is derived from an EMBL/GenBank/DDBJ whole genome shotgun (WGS) entry which is preliminary data.</text>
</comment>
<keyword evidence="1" id="KW-0808">Transferase</keyword>
<dbReference type="CDD" id="cd02440">
    <property type="entry name" value="AdoMet_MTases"/>
    <property type="match status" value="1"/>
</dbReference>
<dbReference type="Pfam" id="PF01209">
    <property type="entry name" value="Ubie_methyltran"/>
    <property type="match status" value="1"/>
</dbReference>
<protein>
    <submittedName>
        <fullName evidence="1">Class I SAM-dependent methyltransferase</fullName>
        <ecNumber evidence="1">2.1.1.-</ecNumber>
    </submittedName>
</protein>
<dbReference type="InterPro" id="IPR029063">
    <property type="entry name" value="SAM-dependent_MTases_sf"/>
</dbReference>
<proteinExistence type="predicted"/>
<dbReference type="PANTHER" id="PTHR43591">
    <property type="entry name" value="METHYLTRANSFERASE"/>
    <property type="match status" value="1"/>
</dbReference>
<dbReference type="EC" id="2.1.1.-" evidence="1"/>
<dbReference type="SUPFAM" id="SSF53335">
    <property type="entry name" value="S-adenosyl-L-methionine-dependent methyltransferases"/>
    <property type="match status" value="1"/>
</dbReference>
<name>A0AB35T9G0_RUBRA</name>
<dbReference type="Gene3D" id="3.40.50.150">
    <property type="entry name" value="Vaccinia Virus protein VP39"/>
    <property type="match status" value="1"/>
</dbReference>
<dbReference type="EMBL" id="JAWXXX010000004">
    <property type="protein sequence ID" value="MDX5895595.1"/>
    <property type="molecule type" value="Genomic_DNA"/>
</dbReference>
<evidence type="ECO:0000313" key="2">
    <source>
        <dbReference type="Proteomes" id="UP001281130"/>
    </source>
</evidence>
<dbReference type="AlphaFoldDB" id="A0AB35T9G0"/>
<organism evidence="1 2">
    <name type="scientific">Rubrobacter radiotolerans</name>
    <name type="common">Arthrobacter radiotolerans</name>
    <dbReference type="NCBI Taxonomy" id="42256"/>
    <lineage>
        <taxon>Bacteria</taxon>
        <taxon>Bacillati</taxon>
        <taxon>Actinomycetota</taxon>
        <taxon>Rubrobacteria</taxon>
        <taxon>Rubrobacterales</taxon>
        <taxon>Rubrobacteraceae</taxon>
        <taxon>Rubrobacter</taxon>
    </lineage>
</organism>
<accession>A0AB35T9G0</accession>
<keyword evidence="1" id="KW-0489">Methyltransferase</keyword>
<dbReference type="PANTHER" id="PTHR43591:SF24">
    <property type="entry name" value="2-METHOXY-6-POLYPRENYL-1,4-BENZOQUINOL METHYLASE, MITOCHONDRIAL"/>
    <property type="match status" value="1"/>
</dbReference>
<dbReference type="Proteomes" id="UP001281130">
    <property type="component" value="Unassembled WGS sequence"/>
</dbReference>
<sequence length="237" mass="26096">MGRKRKEARMEIGLKTRNNRAGRRTAAVGGALAAAALLAYALWWRKNPSACPYALRFFVELPHPFITRGRLREILAPRPGERVLEVGPGTGYYALHVAEWLGPSGRLDVLDLQQEMLDHTMRRAAGLGIENIVASRGDAQALPYPDGGFDAAYLTVVLGEVPDQEQALRELRRVLKPGGRLVVGEVFPDFHMVPFGALRQRAEAAGLAFERRLGGPLGYFARFRPRPDGAQDGSRDS</sequence>
<evidence type="ECO:0000313" key="1">
    <source>
        <dbReference type="EMBL" id="MDX5895595.1"/>
    </source>
</evidence>
<dbReference type="GO" id="GO:0032259">
    <property type="term" value="P:methylation"/>
    <property type="evidence" value="ECO:0007669"/>
    <property type="project" value="UniProtKB-KW"/>
</dbReference>
<reference evidence="1" key="1">
    <citation type="submission" date="2023-11" db="EMBL/GenBank/DDBJ databases">
        <title>MicrobeMod: A computational toolkit for identifying prokaryotic methylation and restriction-modification with nanopore sequencing.</title>
        <authorList>
            <person name="Crits-Christoph A."/>
            <person name="Kang S.C."/>
            <person name="Lee H."/>
            <person name="Ostrov N."/>
        </authorList>
    </citation>
    <scope>NUCLEOTIDE SEQUENCE</scope>
    <source>
        <strain evidence="1">ATCC 51242</strain>
    </source>
</reference>